<keyword evidence="3" id="KW-1185">Reference proteome</keyword>
<evidence type="ECO:0000313" key="3">
    <source>
        <dbReference type="Proteomes" id="UP000070160"/>
    </source>
</evidence>
<dbReference type="EMBL" id="LSDT01000012">
    <property type="protein sequence ID" value="KXB92427.1"/>
    <property type="molecule type" value="Genomic_DNA"/>
</dbReference>
<keyword evidence="1" id="KW-0732">Signal</keyword>
<sequence>MLSRRFFLIVFVLCLWTGNSSFAEIPVPARDVSSAWGQHPQGIWMHEGDQAILDNNGHALSVAAYWKDLLGVESSKQYQILVKDKARFLYACMVTYDRKENVTEKIVPVMIKGQSERQQIQQVYNELAEKLGGDWYVQAPLQWHTRGNQLVGMSRFIRLVPYEHKELQDLLVVMVYPQQQRIMTALVIIPQIEEREVMQQLIKQIEDKWFSTIS</sequence>
<gene>
    <name evidence="2" type="ORF">HMPREF3182_00423</name>
</gene>
<dbReference type="RefSeq" id="WP_062485223.1">
    <property type="nucleotide sequence ID" value="NZ_KQ960931.1"/>
</dbReference>
<name>A0A134CJW9_9FIRM</name>
<evidence type="ECO:0008006" key="4">
    <source>
        <dbReference type="Google" id="ProtNLM"/>
    </source>
</evidence>
<feature type="chain" id="PRO_5007463484" description="Methanolan biosynthesis EpsI domain-containing protein" evidence="1">
    <location>
        <begin position="24"/>
        <end position="214"/>
    </location>
</feature>
<organism evidence="2 3">
    <name type="scientific">Megasphaera hutchinsoni</name>
    <dbReference type="NCBI Taxonomy" id="1588748"/>
    <lineage>
        <taxon>Bacteria</taxon>
        <taxon>Bacillati</taxon>
        <taxon>Bacillota</taxon>
        <taxon>Negativicutes</taxon>
        <taxon>Veillonellales</taxon>
        <taxon>Veillonellaceae</taxon>
        <taxon>Megasphaera</taxon>
    </lineage>
</organism>
<accession>A0A134CJW9</accession>
<dbReference type="STRING" id="1588748.HMPREF3182_00423"/>
<feature type="signal peptide" evidence="1">
    <location>
        <begin position="1"/>
        <end position="23"/>
    </location>
</feature>
<dbReference type="PATRIC" id="fig|1588748.3.peg.411"/>
<proteinExistence type="predicted"/>
<protein>
    <recommendedName>
        <fullName evidence="4">Methanolan biosynthesis EpsI domain-containing protein</fullName>
    </recommendedName>
</protein>
<evidence type="ECO:0000313" key="2">
    <source>
        <dbReference type="EMBL" id="KXB92427.1"/>
    </source>
</evidence>
<reference evidence="3" key="1">
    <citation type="submission" date="2016-01" db="EMBL/GenBank/DDBJ databases">
        <authorList>
            <person name="Mitreva M."/>
            <person name="Pepin K.H."/>
            <person name="Mihindukulasuriya K.A."/>
            <person name="Fulton R."/>
            <person name="Fronick C."/>
            <person name="O'Laughlin M."/>
            <person name="Miner T."/>
            <person name="Herter B."/>
            <person name="Rosa B.A."/>
            <person name="Cordes M."/>
            <person name="Tomlinson C."/>
            <person name="Wollam A."/>
            <person name="Palsikar V.B."/>
            <person name="Mardis E.R."/>
            <person name="Wilson R.K."/>
        </authorList>
    </citation>
    <scope>NUCLEOTIDE SEQUENCE [LARGE SCALE GENOMIC DNA]</scope>
    <source>
        <strain evidence="3">KA00182</strain>
    </source>
</reference>
<dbReference type="AlphaFoldDB" id="A0A134CJW9"/>
<evidence type="ECO:0000256" key="1">
    <source>
        <dbReference type="SAM" id="SignalP"/>
    </source>
</evidence>
<comment type="caution">
    <text evidence="2">The sequence shown here is derived from an EMBL/GenBank/DDBJ whole genome shotgun (WGS) entry which is preliminary data.</text>
</comment>
<dbReference type="Proteomes" id="UP000070160">
    <property type="component" value="Unassembled WGS sequence"/>
</dbReference>